<reference evidence="10 11" key="1">
    <citation type="journal article" date="2003" name="J. Bacteriol.">
        <title>Complete genome sequence of the ammonia-oxidizing bacterium and obligate chemolithoautotroph Nitrosomonas europaea.</title>
        <authorList>
            <person name="Chain P."/>
            <person name="Lamerdin J."/>
            <person name="Larimer F."/>
            <person name="Regala W."/>
            <person name="Land M."/>
            <person name="Hauser L."/>
            <person name="Hooper A."/>
            <person name="Klotz M."/>
            <person name="Norton J."/>
            <person name="Sayavedra-Soto L."/>
            <person name="Arciero D."/>
            <person name="Hommes N."/>
            <person name="Whittaker M."/>
            <person name="Arp D."/>
        </authorList>
    </citation>
    <scope>NUCLEOTIDE SEQUENCE [LARGE SCALE GENOMIC DNA]</scope>
    <source>
        <strain evidence="11">ATCC 19718 / CIP 103999 / KCTC 2705 / NBRC 14298</strain>
    </source>
</reference>
<proteinExistence type="inferred from homology"/>
<feature type="binding site" evidence="8">
    <location>
        <position position="104"/>
    </location>
    <ligand>
        <name>Mg(2+)</name>
        <dbReference type="ChEBI" id="CHEBI:18420"/>
    </ligand>
</feature>
<feature type="domain" description="PIN" evidence="9">
    <location>
        <begin position="2"/>
        <end position="122"/>
    </location>
</feature>
<evidence type="ECO:0000256" key="8">
    <source>
        <dbReference type="HAMAP-Rule" id="MF_00265"/>
    </source>
</evidence>
<dbReference type="CDD" id="cd18731">
    <property type="entry name" value="PIN_NgFitB-like"/>
    <property type="match status" value="1"/>
</dbReference>
<dbReference type="RefSeq" id="WP_011111666.1">
    <property type="nucleotide sequence ID" value="NC_004757.1"/>
</dbReference>
<evidence type="ECO:0000256" key="6">
    <source>
        <dbReference type="ARBA" id="ARBA00022842"/>
    </source>
</evidence>
<keyword evidence="6 8" id="KW-0460">Magnesium</keyword>
<evidence type="ECO:0000256" key="3">
    <source>
        <dbReference type="ARBA" id="ARBA00022722"/>
    </source>
</evidence>
<evidence type="ECO:0000259" key="9">
    <source>
        <dbReference type="Pfam" id="PF01850"/>
    </source>
</evidence>
<dbReference type="STRING" id="228410.NE1064"/>
<dbReference type="InterPro" id="IPR022907">
    <property type="entry name" value="VapC_family"/>
</dbReference>
<organism evidence="10 11">
    <name type="scientific">Nitrosomonas europaea (strain ATCC 19718 / CIP 103999 / KCTC 2705 / NBRC 14298)</name>
    <dbReference type="NCBI Taxonomy" id="228410"/>
    <lineage>
        <taxon>Bacteria</taxon>
        <taxon>Pseudomonadati</taxon>
        <taxon>Pseudomonadota</taxon>
        <taxon>Betaproteobacteria</taxon>
        <taxon>Nitrosomonadales</taxon>
        <taxon>Nitrosomonadaceae</taxon>
        <taxon>Nitrosomonas</taxon>
    </lineage>
</organism>
<dbReference type="GeneID" id="87104250"/>
<comment type="function">
    <text evidence="8">Toxic component of a toxin-antitoxin (TA) system. An RNase.</text>
</comment>
<accession>Q82VL5</accession>
<gene>
    <name evidence="8" type="primary">vapC</name>
    <name evidence="10" type="ordered locus">NE1064</name>
</gene>
<feature type="binding site" evidence="8">
    <location>
        <position position="5"/>
    </location>
    <ligand>
        <name>Mg(2+)</name>
        <dbReference type="ChEBI" id="CHEBI:18420"/>
    </ligand>
</feature>
<dbReference type="EC" id="3.1.-.-" evidence="8"/>
<dbReference type="PANTHER" id="PTHR33653:SF1">
    <property type="entry name" value="RIBONUCLEASE VAPC2"/>
    <property type="match status" value="1"/>
</dbReference>
<dbReference type="HOGENOM" id="CLU_118482_8_2_4"/>
<dbReference type="EMBL" id="AL954747">
    <property type="protein sequence ID" value="CAD84975.1"/>
    <property type="molecule type" value="Genomic_DNA"/>
</dbReference>
<comment type="cofactor">
    <cofactor evidence="1 8">
        <name>Mg(2+)</name>
        <dbReference type="ChEBI" id="CHEBI:18420"/>
    </cofactor>
</comment>
<dbReference type="GO" id="GO:0016787">
    <property type="term" value="F:hydrolase activity"/>
    <property type="evidence" value="ECO:0007669"/>
    <property type="project" value="UniProtKB-KW"/>
</dbReference>
<dbReference type="SUPFAM" id="SSF88723">
    <property type="entry name" value="PIN domain-like"/>
    <property type="match status" value="1"/>
</dbReference>
<comment type="similarity">
    <text evidence="7 8">Belongs to the PINc/VapC protein family.</text>
</comment>
<dbReference type="Proteomes" id="UP000001416">
    <property type="component" value="Chromosome"/>
</dbReference>
<name>Q82VL5_NITEU</name>
<dbReference type="PhylomeDB" id="Q82VL5"/>
<evidence type="ECO:0000256" key="4">
    <source>
        <dbReference type="ARBA" id="ARBA00022723"/>
    </source>
</evidence>
<dbReference type="GO" id="GO:0000287">
    <property type="term" value="F:magnesium ion binding"/>
    <property type="evidence" value="ECO:0007669"/>
    <property type="project" value="UniProtKB-UniRule"/>
</dbReference>
<keyword evidence="8" id="KW-0800">Toxin</keyword>
<dbReference type="InterPro" id="IPR050556">
    <property type="entry name" value="Type_II_TA_system_RNase"/>
</dbReference>
<dbReference type="InterPro" id="IPR002716">
    <property type="entry name" value="PIN_dom"/>
</dbReference>
<dbReference type="InterPro" id="IPR029060">
    <property type="entry name" value="PIN-like_dom_sf"/>
</dbReference>
<evidence type="ECO:0000313" key="11">
    <source>
        <dbReference type="Proteomes" id="UP000001416"/>
    </source>
</evidence>
<evidence type="ECO:0000256" key="2">
    <source>
        <dbReference type="ARBA" id="ARBA00022649"/>
    </source>
</evidence>
<keyword evidence="2 8" id="KW-1277">Toxin-antitoxin system</keyword>
<dbReference type="Gene3D" id="3.40.50.1010">
    <property type="entry name" value="5'-nuclease"/>
    <property type="match status" value="1"/>
</dbReference>
<dbReference type="AlphaFoldDB" id="Q82VL5"/>
<dbReference type="GO" id="GO:0090729">
    <property type="term" value="F:toxin activity"/>
    <property type="evidence" value="ECO:0007669"/>
    <property type="project" value="UniProtKB-KW"/>
</dbReference>
<evidence type="ECO:0000256" key="1">
    <source>
        <dbReference type="ARBA" id="ARBA00001946"/>
    </source>
</evidence>
<dbReference type="GO" id="GO:0004540">
    <property type="term" value="F:RNA nuclease activity"/>
    <property type="evidence" value="ECO:0007669"/>
    <property type="project" value="InterPro"/>
</dbReference>
<keyword evidence="11" id="KW-1185">Reference proteome</keyword>
<evidence type="ECO:0000256" key="7">
    <source>
        <dbReference type="ARBA" id="ARBA00038093"/>
    </source>
</evidence>
<dbReference type="Pfam" id="PF01850">
    <property type="entry name" value="PIN"/>
    <property type="match status" value="1"/>
</dbReference>
<dbReference type="OrthoDB" id="9804823at2"/>
<sequence length="143" mass="15586">MIVLDTNVLSEILRPVPDTQVLVWLAAQPRSVLFTTTVTRAELFYGVRLLPDGQRQTALLDAIQSIFDQDLAGHVLNFDSTAADTYAKIAASRKAVGKPISQFDAMIAAMAKSKGASLATRNLKDFVDCGIDLVNPWSTSYLK</sequence>
<evidence type="ECO:0000313" key="10">
    <source>
        <dbReference type="EMBL" id="CAD84975.1"/>
    </source>
</evidence>
<protein>
    <recommendedName>
        <fullName evidence="8">Ribonuclease VapC</fullName>
        <shortName evidence="8">RNase VapC</shortName>
        <ecNumber evidence="8">3.1.-.-</ecNumber>
    </recommendedName>
    <alternativeName>
        <fullName evidence="8">Toxin VapC</fullName>
    </alternativeName>
</protein>
<keyword evidence="5 8" id="KW-0378">Hydrolase</keyword>
<dbReference type="HAMAP" id="MF_00265">
    <property type="entry name" value="VapC_Nob1"/>
    <property type="match status" value="1"/>
</dbReference>
<evidence type="ECO:0000256" key="5">
    <source>
        <dbReference type="ARBA" id="ARBA00022801"/>
    </source>
</evidence>
<keyword evidence="4 8" id="KW-0479">Metal-binding</keyword>
<dbReference type="PANTHER" id="PTHR33653">
    <property type="entry name" value="RIBONUCLEASE VAPC2"/>
    <property type="match status" value="1"/>
</dbReference>
<dbReference type="KEGG" id="neu:NE1064"/>
<keyword evidence="3 8" id="KW-0540">Nuclease</keyword>
<dbReference type="eggNOG" id="COG1487">
    <property type="taxonomic scope" value="Bacteria"/>
</dbReference>